<name>A0A9Q3DY34_9BASI</name>
<evidence type="ECO:0000313" key="2">
    <source>
        <dbReference type="EMBL" id="MBW0507857.1"/>
    </source>
</evidence>
<proteinExistence type="predicted"/>
<dbReference type="AlphaFoldDB" id="A0A9Q3DY34"/>
<evidence type="ECO:0000313" key="3">
    <source>
        <dbReference type="Proteomes" id="UP000765509"/>
    </source>
</evidence>
<dbReference type="EMBL" id="AVOT02019952">
    <property type="protein sequence ID" value="MBW0507857.1"/>
    <property type="molecule type" value="Genomic_DNA"/>
</dbReference>
<feature type="compositionally biased region" description="Low complexity" evidence="1">
    <location>
        <begin position="39"/>
        <end position="53"/>
    </location>
</feature>
<feature type="compositionally biased region" description="Polar residues" evidence="1">
    <location>
        <begin position="1"/>
        <end position="10"/>
    </location>
</feature>
<protein>
    <submittedName>
        <fullName evidence="2">Uncharacterized protein</fullName>
    </submittedName>
</protein>
<organism evidence="2 3">
    <name type="scientific">Austropuccinia psidii MF-1</name>
    <dbReference type="NCBI Taxonomy" id="1389203"/>
    <lineage>
        <taxon>Eukaryota</taxon>
        <taxon>Fungi</taxon>
        <taxon>Dikarya</taxon>
        <taxon>Basidiomycota</taxon>
        <taxon>Pucciniomycotina</taxon>
        <taxon>Pucciniomycetes</taxon>
        <taxon>Pucciniales</taxon>
        <taxon>Sphaerophragmiaceae</taxon>
        <taxon>Austropuccinia</taxon>
    </lineage>
</organism>
<reference evidence="2" key="1">
    <citation type="submission" date="2021-03" db="EMBL/GenBank/DDBJ databases">
        <title>Draft genome sequence of rust myrtle Austropuccinia psidii MF-1, a brazilian biotype.</title>
        <authorList>
            <person name="Quecine M.C."/>
            <person name="Pachon D.M.R."/>
            <person name="Bonatelli M.L."/>
            <person name="Correr F.H."/>
            <person name="Franceschini L.M."/>
            <person name="Leite T.F."/>
            <person name="Margarido G.R.A."/>
            <person name="Almeida C.A."/>
            <person name="Ferrarezi J.A."/>
            <person name="Labate C.A."/>
        </authorList>
    </citation>
    <scope>NUCLEOTIDE SEQUENCE</scope>
    <source>
        <strain evidence="2">MF-1</strain>
    </source>
</reference>
<evidence type="ECO:0000256" key="1">
    <source>
        <dbReference type="SAM" id="MobiDB-lite"/>
    </source>
</evidence>
<accession>A0A9Q3DY34</accession>
<dbReference type="Proteomes" id="UP000765509">
    <property type="component" value="Unassembled WGS sequence"/>
</dbReference>
<gene>
    <name evidence="2" type="ORF">O181_047572</name>
</gene>
<comment type="caution">
    <text evidence="2">The sequence shown here is derived from an EMBL/GenBank/DDBJ whole genome shotgun (WGS) entry which is preliminary data.</text>
</comment>
<feature type="region of interest" description="Disordered" evidence="1">
    <location>
        <begin position="1"/>
        <end position="89"/>
    </location>
</feature>
<keyword evidence="3" id="KW-1185">Reference proteome</keyword>
<sequence length="135" mass="15147">MNPLANSQPPSKKFNSKVLPRTPGRYQPVPSTIPPPSPDQSTSGTSLASAISPSPIPHPRKSPMITSQKLHPVVRSSRRREDRSPLPFVTTQMFRRRECWPLRATREDQNVGNEGQYSVSGIFTRVDRNSKEVIM</sequence>